<organism evidence="1 2">
    <name type="scientific">Candidatus Edwardsbacteria bacterium GWF2_54_11</name>
    <dbReference type="NCBI Taxonomy" id="1817851"/>
    <lineage>
        <taxon>Bacteria</taxon>
        <taxon>Candidatus Edwardsiibacteriota</taxon>
    </lineage>
</organism>
<accession>A0A1F5R4U5</accession>
<name>A0A1F5R4U5_9BACT</name>
<dbReference type="AlphaFoldDB" id="A0A1F5R4U5"/>
<evidence type="ECO:0000313" key="1">
    <source>
        <dbReference type="EMBL" id="OGF09409.1"/>
    </source>
</evidence>
<dbReference type="EMBL" id="MFFM01000041">
    <property type="protein sequence ID" value="OGF09409.1"/>
    <property type="molecule type" value="Genomic_DNA"/>
</dbReference>
<proteinExistence type="predicted"/>
<dbReference type="Gene3D" id="3.40.50.450">
    <property type="match status" value="1"/>
</dbReference>
<sequence length="310" mass="36371">MSYDNIKTRKPYEITNENRSQFIGYTRELTLLNRTIDIKLNDFKTFITTAIQQAPKTVPDKIDKLLINLSRLANNPSSDIEINPVKDYALGYCVDENEFKYYLKYLDEINFFKQNRGSQGYKITVDGWKKIQDLSIIKNVSEQCFIAMWFTDEMNKVYLDYISKAIERAGYKPMIIPDVKHDNEVTSQILAEIQKSKFMIADFTGQRAGVYFEAGFAKGLGLNVIWTCKKDWFDNKEAENEGEYKINDQWKKGIIKEERHTHFDVNHRQFILWEYDAKEKLNKFEEDIYNSIVEQFGEGPLKSKGNQDSK</sequence>
<reference evidence="1 2" key="1">
    <citation type="journal article" date="2016" name="Nat. Commun.">
        <title>Thousands of microbial genomes shed light on interconnected biogeochemical processes in an aquifer system.</title>
        <authorList>
            <person name="Anantharaman K."/>
            <person name="Brown C.T."/>
            <person name="Hug L.A."/>
            <person name="Sharon I."/>
            <person name="Castelle C.J."/>
            <person name="Probst A.J."/>
            <person name="Thomas B.C."/>
            <person name="Singh A."/>
            <person name="Wilkins M.J."/>
            <person name="Karaoz U."/>
            <person name="Brodie E.L."/>
            <person name="Williams K.H."/>
            <person name="Hubbard S.S."/>
            <person name="Banfield J.F."/>
        </authorList>
    </citation>
    <scope>NUCLEOTIDE SEQUENCE [LARGE SCALE GENOMIC DNA]</scope>
</reference>
<evidence type="ECO:0000313" key="2">
    <source>
        <dbReference type="Proteomes" id="UP000177230"/>
    </source>
</evidence>
<gene>
    <name evidence="1" type="ORF">A2024_00510</name>
</gene>
<protein>
    <submittedName>
        <fullName evidence="1">Uncharacterized protein</fullName>
    </submittedName>
</protein>
<dbReference type="Proteomes" id="UP000177230">
    <property type="component" value="Unassembled WGS sequence"/>
</dbReference>
<comment type="caution">
    <text evidence="1">The sequence shown here is derived from an EMBL/GenBank/DDBJ whole genome shotgun (WGS) entry which is preliminary data.</text>
</comment>